<dbReference type="PANTHER" id="PTHR38773">
    <property type="entry name" value="PROTEIN SPRT"/>
    <property type="match status" value="1"/>
</dbReference>
<dbReference type="Pfam" id="PF10263">
    <property type="entry name" value="SprT-like"/>
    <property type="match status" value="1"/>
</dbReference>
<reference evidence="2" key="1">
    <citation type="submission" date="2020-09" db="EMBL/GenBank/DDBJ databases">
        <title>A novel bacterium of genus Neiella, isolated from South China Sea.</title>
        <authorList>
            <person name="Huang H."/>
            <person name="Mo K."/>
            <person name="Hu Y."/>
        </authorList>
    </citation>
    <scope>NUCLEOTIDE SEQUENCE</scope>
    <source>
        <strain evidence="2">HB171785</strain>
    </source>
</reference>
<dbReference type="GO" id="GO:0006950">
    <property type="term" value="P:response to stress"/>
    <property type="evidence" value="ECO:0007669"/>
    <property type="project" value="UniProtKB-ARBA"/>
</dbReference>
<organism evidence="2 3">
    <name type="scientific">Neiella litorisoli</name>
    <dbReference type="NCBI Taxonomy" id="2771431"/>
    <lineage>
        <taxon>Bacteria</taxon>
        <taxon>Pseudomonadati</taxon>
        <taxon>Pseudomonadota</taxon>
        <taxon>Gammaproteobacteria</taxon>
        <taxon>Alteromonadales</taxon>
        <taxon>Echinimonadaceae</taxon>
        <taxon>Neiella</taxon>
    </lineage>
</organism>
<dbReference type="Proteomes" id="UP000638014">
    <property type="component" value="Unassembled WGS sequence"/>
</dbReference>
<dbReference type="Pfam" id="PF17283">
    <property type="entry name" value="Zn_ribbon_SprT"/>
    <property type="match status" value="1"/>
</dbReference>
<feature type="domain" description="SprT-like" evidence="1">
    <location>
        <begin position="27"/>
        <end position="175"/>
    </location>
</feature>
<dbReference type="EMBL" id="JACXAF010000018">
    <property type="protein sequence ID" value="MBD1390473.1"/>
    <property type="molecule type" value="Genomic_DNA"/>
</dbReference>
<accession>A0A8J6QJS5</accession>
<protein>
    <submittedName>
        <fullName evidence="2">SprT family zinc-dependent metalloprotease</fullName>
    </submittedName>
</protein>
<dbReference type="InterPro" id="IPR006640">
    <property type="entry name" value="SprT-like_domain"/>
</dbReference>
<dbReference type="NCBIfam" id="NF003421">
    <property type="entry name" value="PRK04860.1"/>
    <property type="match status" value="1"/>
</dbReference>
<keyword evidence="3" id="KW-1185">Reference proteome</keyword>
<sequence length="180" mass="20861">MARTTVAQRFLDCQQLAEKQWRQRLEQRLEQLLERARVAFEQPFERPTLVLNQRGTCAGSARLQSQLLRLNPVLLVAEPDVFVEQILPHELAHLLVHQLYGRVAPHGAEWQQMMESVFQVPARRTHQLDVSEVEGDKFLYRCGCQQHQLTIRRHNRVLRGASYRCRACGEVLQSLATESP</sequence>
<evidence type="ECO:0000259" key="1">
    <source>
        <dbReference type="SMART" id="SM00731"/>
    </source>
</evidence>
<keyword evidence="2" id="KW-0645">Protease</keyword>
<keyword evidence="2" id="KW-0482">Metalloprotease</keyword>
<dbReference type="GO" id="GO:0008237">
    <property type="term" value="F:metallopeptidase activity"/>
    <property type="evidence" value="ECO:0007669"/>
    <property type="project" value="UniProtKB-KW"/>
</dbReference>
<proteinExistence type="predicted"/>
<dbReference type="InterPro" id="IPR035240">
    <property type="entry name" value="SprT_Zn_ribbon"/>
</dbReference>
<dbReference type="SMART" id="SM00731">
    <property type="entry name" value="SprT"/>
    <property type="match status" value="1"/>
</dbReference>
<comment type="caution">
    <text evidence="2">The sequence shown here is derived from an EMBL/GenBank/DDBJ whole genome shotgun (WGS) entry which is preliminary data.</text>
</comment>
<dbReference type="AlphaFoldDB" id="A0A8J6QJS5"/>
<name>A0A8J6QJS5_9GAMM</name>
<dbReference type="RefSeq" id="WP_191145539.1">
    <property type="nucleotide sequence ID" value="NZ_JACXAF010000018.1"/>
</dbReference>
<dbReference type="PANTHER" id="PTHR38773:SF1">
    <property type="entry name" value="PROTEIN SPRT"/>
    <property type="match status" value="1"/>
</dbReference>
<evidence type="ECO:0000313" key="3">
    <source>
        <dbReference type="Proteomes" id="UP000638014"/>
    </source>
</evidence>
<gene>
    <name evidence="2" type="ORF">IC617_13610</name>
</gene>
<evidence type="ECO:0000313" key="2">
    <source>
        <dbReference type="EMBL" id="MBD1390473.1"/>
    </source>
</evidence>
<keyword evidence="2" id="KW-0378">Hydrolase</keyword>